<dbReference type="Pfam" id="PF02179">
    <property type="entry name" value="BAG"/>
    <property type="match status" value="1"/>
</dbReference>
<dbReference type="InterPro" id="IPR036533">
    <property type="entry name" value="BAG_dom_sf"/>
</dbReference>
<dbReference type="STRING" id="224129.A0A1W4WNP5"/>
<proteinExistence type="predicted"/>
<dbReference type="SMART" id="SM00264">
    <property type="entry name" value="BAG"/>
    <property type="match status" value="1"/>
</dbReference>
<feature type="domain" description="BAG" evidence="2">
    <location>
        <begin position="95"/>
        <end position="172"/>
    </location>
</feature>
<evidence type="ECO:0000259" key="2">
    <source>
        <dbReference type="PROSITE" id="PS51035"/>
    </source>
</evidence>
<dbReference type="GO" id="GO:0051087">
    <property type="term" value="F:protein-folding chaperone binding"/>
    <property type="evidence" value="ECO:0007669"/>
    <property type="project" value="InterPro"/>
</dbReference>
<feature type="region of interest" description="Disordered" evidence="1">
    <location>
        <begin position="61"/>
        <end position="88"/>
    </location>
</feature>
<gene>
    <name evidence="4" type="primary">LOC108734596</name>
</gene>
<evidence type="ECO:0000256" key="1">
    <source>
        <dbReference type="SAM" id="MobiDB-lite"/>
    </source>
</evidence>
<dbReference type="AlphaFoldDB" id="A0A1W4WNP5"/>
<dbReference type="SUPFAM" id="SSF63491">
    <property type="entry name" value="BAG domain"/>
    <property type="match status" value="1"/>
</dbReference>
<protein>
    <submittedName>
        <fullName evidence="4">Uncharacterized protein LOC108734596</fullName>
    </submittedName>
</protein>
<dbReference type="OrthoDB" id="333905at2759"/>
<dbReference type="InterPro" id="IPR003103">
    <property type="entry name" value="BAG_domain"/>
</dbReference>
<dbReference type="RefSeq" id="XP_018321728.1">
    <property type="nucleotide sequence ID" value="XM_018466226.1"/>
</dbReference>
<dbReference type="KEGG" id="apln:108734596"/>
<organism evidence="3 4">
    <name type="scientific">Agrilus planipennis</name>
    <name type="common">Emerald ash borer</name>
    <name type="synonym">Agrilus marcopoli</name>
    <dbReference type="NCBI Taxonomy" id="224129"/>
    <lineage>
        <taxon>Eukaryota</taxon>
        <taxon>Metazoa</taxon>
        <taxon>Ecdysozoa</taxon>
        <taxon>Arthropoda</taxon>
        <taxon>Hexapoda</taxon>
        <taxon>Insecta</taxon>
        <taxon>Pterygota</taxon>
        <taxon>Neoptera</taxon>
        <taxon>Endopterygota</taxon>
        <taxon>Coleoptera</taxon>
        <taxon>Polyphaga</taxon>
        <taxon>Elateriformia</taxon>
        <taxon>Buprestoidea</taxon>
        <taxon>Buprestidae</taxon>
        <taxon>Agrilinae</taxon>
        <taxon>Agrilus</taxon>
    </lineage>
</organism>
<feature type="region of interest" description="Disordered" evidence="1">
    <location>
        <begin position="186"/>
        <end position="206"/>
    </location>
</feature>
<feature type="compositionally biased region" description="Polar residues" evidence="1">
    <location>
        <begin position="189"/>
        <end position="200"/>
    </location>
</feature>
<dbReference type="Proteomes" id="UP000192223">
    <property type="component" value="Unplaced"/>
</dbReference>
<name>A0A1W4WNP5_AGRPL</name>
<dbReference type="GeneID" id="108734596"/>
<feature type="compositionally biased region" description="Polar residues" evidence="1">
    <location>
        <begin position="72"/>
        <end position="88"/>
    </location>
</feature>
<feature type="compositionally biased region" description="Polar residues" evidence="1">
    <location>
        <begin position="11"/>
        <end position="22"/>
    </location>
</feature>
<reference evidence="4" key="1">
    <citation type="submission" date="2025-08" db="UniProtKB">
        <authorList>
            <consortium name="RefSeq"/>
        </authorList>
    </citation>
    <scope>IDENTIFICATION</scope>
    <source>
        <tissue evidence="4">Entire body</tissue>
    </source>
</reference>
<dbReference type="PROSITE" id="PS51035">
    <property type="entry name" value="BAG"/>
    <property type="match status" value="1"/>
</dbReference>
<sequence length="269" mass="30920">MQRKWYLLSPKNPQARHSNTSKSYKEDLDGNRSSASSLTLTEEEVDNVVLVDEASYISACRKTPDDDKDSTTGDSNTANGTESNSNNVNDAVKSNLKLIDDVINNVLALQYEIVSFSGSQEDKKYLYLEDAMVKYLVLLDSIESNNNEDVRFKRKEAVFLIQQHIDLLDAKTTENIRNRLVANSRDQELGSQGQNAQWSNYRGEPLHPRQRTTIQDMLPDNWKNYTTPYPHRQNVHNQNTIFNHWEESGNSQYPHVPMEIDEDDTDFEL</sequence>
<dbReference type="Gene3D" id="1.20.58.120">
    <property type="entry name" value="BAG domain"/>
    <property type="match status" value="1"/>
</dbReference>
<feature type="region of interest" description="Disordered" evidence="1">
    <location>
        <begin position="1"/>
        <end position="39"/>
    </location>
</feature>
<evidence type="ECO:0000313" key="4">
    <source>
        <dbReference type="RefSeq" id="XP_018321728.1"/>
    </source>
</evidence>
<accession>A0A1W4WNP5</accession>
<keyword evidence="3" id="KW-1185">Reference proteome</keyword>
<feature type="compositionally biased region" description="Basic and acidic residues" evidence="1">
    <location>
        <begin position="62"/>
        <end position="71"/>
    </location>
</feature>
<evidence type="ECO:0000313" key="3">
    <source>
        <dbReference type="Proteomes" id="UP000192223"/>
    </source>
</evidence>
<dbReference type="InParanoid" id="A0A1W4WNP5"/>